<keyword evidence="1" id="KW-0472">Membrane</keyword>
<feature type="transmembrane region" description="Helical" evidence="1">
    <location>
        <begin position="23"/>
        <end position="46"/>
    </location>
</feature>
<gene>
    <name evidence="2" type="ORF">UFOPK4035_00226</name>
</gene>
<reference evidence="2" key="1">
    <citation type="submission" date="2020-05" db="EMBL/GenBank/DDBJ databases">
        <authorList>
            <person name="Chiriac C."/>
            <person name="Salcher M."/>
            <person name="Ghai R."/>
            <person name="Kavagutti S V."/>
        </authorList>
    </citation>
    <scope>NUCLEOTIDE SEQUENCE</scope>
</reference>
<evidence type="ECO:0000313" key="2">
    <source>
        <dbReference type="EMBL" id="CAB4991612.1"/>
    </source>
</evidence>
<accession>A0A6J7NLL5</accession>
<organism evidence="2">
    <name type="scientific">freshwater metagenome</name>
    <dbReference type="NCBI Taxonomy" id="449393"/>
    <lineage>
        <taxon>unclassified sequences</taxon>
        <taxon>metagenomes</taxon>
        <taxon>ecological metagenomes</taxon>
    </lineage>
</organism>
<sequence>MDILNLGGVNEPSERPSKKKLKVVIGIGLLAGVMGMGSTLAASITLNGGTAVEFGQGVQLVTACDDAITVTPTSEFVNSTTSGQANFRLKTIALTGIGEGCVGKKIRLTAYTDVETFTAYTLAGTGAGNITSPLAFAYNYKATGNKFLPSSGATALMGGCEITLATSGSDPASGATITCNLNSSTDDTTARAISTPGTGSVTITFSTGTTSNNIAQPVIASAINKFALESNA</sequence>
<keyword evidence="1" id="KW-0812">Transmembrane</keyword>
<protein>
    <submittedName>
        <fullName evidence="2">Unannotated protein</fullName>
    </submittedName>
</protein>
<keyword evidence="1" id="KW-1133">Transmembrane helix</keyword>
<dbReference type="EMBL" id="CAFBOX010000020">
    <property type="protein sequence ID" value="CAB4991612.1"/>
    <property type="molecule type" value="Genomic_DNA"/>
</dbReference>
<evidence type="ECO:0000256" key="1">
    <source>
        <dbReference type="SAM" id="Phobius"/>
    </source>
</evidence>
<dbReference type="AlphaFoldDB" id="A0A6J7NLL5"/>
<proteinExistence type="predicted"/>
<name>A0A6J7NLL5_9ZZZZ</name>